<reference evidence="2 3" key="1">
    <citation type="submission" date="2017-11" db="EMBL/GenBank/DDBJ databases">
        <authorList>
            <person name="Han C.G."/>
        </authorList>
    </citation>
    <scope>NUCLEOTIDE SEQUENCE [LARGE SCALE GENOMIC DNA]</scope>
    <source>
        <strain evidence="2 3">A10</strain>
    </source>
</reference>
<organism evidence="2 3">
    <name type="scientific">Klebsiella michiganensis</name>
    <dbReference type="NCBI Taxonomy" id="1134687"/>
    <lineage>
        <taxon>Bacteria</taxon>
        <taxon>Pseudomonadati</taxon>
        <taxon>Pseudomonadota</taxon>
        <taxon>Gammaproteobacteria</taxon>
        <taxon>Enterobacterales</taxon>
        <taxon>Enterobacteriaceae</taxon>
        <taxon>Klebsiella/Raoultella group</taxon>
        <taxon>Klebsiella</taxon>
    </lineage>
</organism>
<protein>
    <recommendedName>
        <fullName evidence="1">DUF4935 domain-containing protein</fullName>
    </recommendedName>
</protein>
<evidence type="ECO:0000259" key="1">
    <source>
        <dbReference type="Pfam" id="PF16289"/>
    </source>
</evidence>
<comment type="caution">
    <text evidence="2">The sequence shown here is derived from an EMBL/GenBank/DDBJ whole genome shotgun (WGS) entry which is preliminary data.</text>
</comment>
<dbReference type="Pfam" id="PF16289">
    <property type="entry name" value="PIN_12"/>
    <property type="match status" value="1"/>
</dbReference>
<reference evidence="2 3" key="2">
    <citation type="submission" date="2018-01" db="EMBL/GenBank/DDBJ databases">
        <title>Genomic study of Klebsiella pneumoniae.</title>
        <authorList>
            <person name="Yang Y."/>
            <person name="Bicalho R."/>
        </authorList>
    </citation>
    <scope>NUCLEOTIDE SEQUENCE [LARGE SCALE GENOMIC DNA]</scope>
    <source>
        <strain evidence="2 3">A10</strain>
    </source>
</reference>
<sequence>MELITRLVYIDTSAYERKHFQFGLYILEKLENFASHDKVRILVTDITRREIELHIRKNAEEALKELNKFQKTYAPILRTTPAHVPTEIFVKPGNAANLLI</sequence>
<dbReference type="Proteomes" id="UP000234667">
    <property type="component" value="Unassembled WGS sequence"/>
</dbReference>
<accession>A0A2J5PKR4</accession>
<dbReference type="RefSeq" id="WP_016807936.1">
    <property type="nucleotide sequence ID" value="NZ_CABGKF010000046.1"/>
</dbReference>
<dbReference type="AlphaFoldDB" id="A0A2J5PKR4"/>
<name>A0A2J5PKR4_9ENTR</name>
<feature type="domain" description="DUF4935" evidence="1">
    <location>
        <begin position="8"/>
        <end position="70"/>
    </location>
</feature>
<evidence type="ECO:0000313" key="2">
    <source>
        <dbReference type="EMBL" id="PLO66667.1"/>
    </source>
</evidence>
<gene>
    <name evidence="2" type="ORF">CWN49_20460</name>
</gene>
<dbReference type="InterPro" id="IPR032557">
    <property type="entry name" value="DUF4935"/>
</dbReference>
<evidence type="ECO:0000313" key="3">
    <source>
        <dbReference type="Proteomes" id="UP000234667"/>
    </source>
</evidence>
<proteinExistence type="predicted"/>
<dbReference type="EMBL" id="PIDR01000703">
    <property type="protein sequence ID" value="PLO66667.1"/>
    <property type="molecule type" value="Genomic_DNA"/>
</dbReference>